<dbReference type="PROSITE" id="PS51257">
    <property type="entry name" value="PROKAR_LIPOPROTEIN"/>
    <property type="match status" value="1"/>
</dbReference>
<gene>
    <name evidence="1" type="ORF">JKA74_10590</name>
</gene>
<accession>A0A934WZ45</accession>
<dbReference type="AlphaFoldDB" id="A0A934WZ45"/>
<comment type="caution">
    <text evidence="1">The sequence shown here is derived from an EMBL/GenBank/DDBJ whole genome shotgun (WGS) entry which is preliminary data.</text>
</comment>
<evidence type="ECO:0000313" key="1">
    <source>
        <dbReference type="EMBL" id="MBK6265485.1"/>
    </source>
</evidence>
<dbReference type="EMBL" id="JAEQBW010000004">
    <property type="protein sequence ID" value="MBK6265485.1"/>
    <property type="molecule type" value="Genomic_DNA"/>
</dbReference>
<organism evidence="1 2">
    <name type="scientific">Marivirga aurantiaca</name>
    <dbReference type="NCBI Taxonomy" id="2802615"/>
    <lineage>
        <taxon>Bacteria</taxon>
        <taxon>Pseudomonadati</taxon>
        <taxon>Bacteroidota</taxon>
        <taxon>Cytophagia</taxon>
        <taxon>Cytophagales</taxon>
        <taxon>Marivirgaceae</taxon>
        <taxon>Marivirga</taxon>
    </lineage>
</organism>
<name>A0A934WZ45_9BACT</name>
<protein>
    <recommendedName>
        <fullName evidence="3">Lipoprotein</fullName>
    </recommendedName>
</protein>
<proteinExistence type="predicted"/>
<reference evidence="1" key="1">
    <citation type="submission" date="2021-01" db="EMBL/GenBank/DDBJ databases">
        <title>Marivirga aurantiaca sp. nov., isolated from intertidal surface sediments.</title>
        <authorList>
            <person name="Zhang M."/>
        </authorList>
    </citation>
    <scope>NUCLEOTIDE SEQUENCE</scope>
    <source>
        <strain evidence="1">S37H4</strain>
    </source>
</reference>
<dbReference type="RefSeq" id="WP_201431169.1">
    <property type="nucleotide sequence ID" value="NZ_JAEQBW010000004.1"/>
</dbReference>
<evidence type="ECO:0008006" key="3">
    <source>
        <dbReference type="Google" id="ProtNLM"/>
    </source>
</evidence>
<dbReference type="Proteomes" id="UP000611723">
    <property type="component" value="Unassembled WGS sequence"/>
</dbReference>
<sequence length="181" mass="21605">MKNLFFISLSFLMACSINTSREIEKEKLTFNYRDDAYIFFRNMRQARYNLEVMEEAGWRIYRHEDFEKDTSEYFFTTALVVNWQASKAYAIMELPGQISKEGLKVFWKGEETNEQGEISLSGLSRQAELAFLTDIYNHIVKDHLLYWNQERKESVALFKNNDQKEAFRVSMYDFYRLTGLL</sequence>
<keyword evidence="2" id="KW-1185">Reference proteome</keyword>
<evidence type="ECO:0000313" key="2">
    <source>
        <dbReference type="Proteomes" id="UP000611723"/>
    </source>
</evidence>